<dbReference type="HOGENOM" id="CLU_3220081_0_0_10"/>
<comment type="caution">
    <text evidence="1">The sequence shown here is derived from an EMBL/GenBank/DDBJ whole genome shotgun (WGS) entry which is preliminary data.</text>
</comment>
<organism evidence="1 2">
    <name type="scientific">Segatella copri DSM 18205</name>
    <dbReference type="NCBI Taxonomy" id="537011"/>
    <lineage>
        <taxon>Bacteria</taxon>
        <taxon>Pseudomonadati</taxon>
        <taxon>Bacteroidota</taxon>
        <taxon>Bacteroidia</taxon>
        <taxon>Bacteroidales</taxon>
        <taxon>Prevotellaceae</taxon>
        <taxon>Segatella</taxon>
    </lineage>
</organism>
<gene>
    <name evidence="1" type="ORF">PREVCOP_06319</name>
</gene>
<dbReference type="PaxDb" id="537011-PREVCOP_06319"/>
<evidence type="ECO:0000313" key="2">
    <source>
        <dbReference type="Proteomes" id="UP000004477"/>
    </source>
</evidence>
<dbReference type="AlphaFoldDB" id="D1PGF3"/>
<dbReference type="EMBL" id="ACBX02000043">
    <property type="protein sequence ID" value="EFB34209.1"/>
    <property type="molecule type" value="Genomic_DNA"/>
</dbReference>
<keyword evidence="2" id="KW-1185">Reference proteome</keyword>
<accession>D1PGF3</accession>
<dbReference type="STRING" id="537011.PREVCOP_06319"/>
<protein>
    <submittedName>
        <fullName evidence="1">Uncharacterized protein</fullName>
    </submittedName>
</protein>
<dbReference type="Proteomes" id="UP000004477">
    <property type="component" value="Unassembled WGS sequence"/>
</dbReference>
<proteinExistence type="predicted"/>
<evidence type="ECO:0000313" key="1">
    <source>
        <dbReference type="EMBL" id="EFB34209.1"/>
    </source>
</evidence>
<reference evidence="1" key="1">
    <citation type="submission" date="2009-11" db="EMBL/GenBank/DDBJ databases">
        <authorList>
            <person name="Weinstock G."/>
            <person name="Sodergren E."/>
            <person name="Clifton S."/>
            <person name="Fulton L."/>
            <person name="Fulton B."/>
            <person name="Courtney L."/>
            <person name="Fronick C."/>
            <person name="Harrison M."/>
            <person name="Strong C."/>
            <person name="Farmer C."/>
            <person name="Delahaunty K."/>
            <person name="Markovic C."/>
            <person name="Hall O."/>
            <person name="Minx P."/>
            <person name="Tomlinson C."/>
            <person name="Mitreva M."/>
            <person name="Nelson J."/>
            <person name="Hou S."/>
            <person name="Wollam A."/>
            <person name="Pepin K.H."/>
            <person name="Johnson M."/>
            <person name="Bhonagiri V."/>
            <person name="Nash W.E."/>
            <person name="Warren W."/>
            <person name="Chinwalla A."/>
            <person name="Mardis E.R."/>
            <person name="Wilson R.K."/>
        </authorList>
    </citation>
    <scope>NUCLEOTIDE SEQUENCE [LARGE SCALE GENOMIC DNA]</scope>
    <source>
        <strain evidence="1">DSM 18205</strain>
    </source>
</reference>
<name>D1PGF3_9BACT</name>
<sequence>MSKPLRNLITFAITTLKNIKYKLTNHFKIYASAPSSRRYTGHLP</sequence>